<reference evidence="3" key="1">
    <citation type="submission" date="2023-03" db="EMBL/GenBank/DDBJ databases">
        <title>Massive genome expansion in bonnet fungi (Mycena s.s.) driven by repeated elements and novel gene families across ecological guilds.</title>
        <authorList>
            <consortium name="Lawrence Berkeley National Laboratory"/>
            <person name="Harder C.B."/>
            <person name="Miyauchi S."/>
            <person name="Viragh M."/>
            <person name="Kuo A."/>
            <person name="Thoen E."/>
            <person name="Andreopoulos B."/>
            <person name="Lu D."/>
            <person name="Skrede I."/>
            <person name="Drula E."/>
            <person name="Henrissat B."/>
            <person name="Morin E."/>
            <person name="Kohler A."/>
            <person name="Barry K."/>
            <person name="LaButti K."/>
            <person name="Morin E."/>
            <person name="Salamov A."/>
            <person name="Lipzen A."/>
            <person name="Mereny Z."/>
            <person name="Hegedus B."/>
            <person name="Baldrian P."/>
            <person name="Stursova M."/>
            <person name="Weitz H."/>
            <person name="Taylor A."/>
            <person name="Grigoriev I.V."/>
            <person name="Nagy L.G."/>
            <person name="Martin F."/>
            <person name="Kauserud H."/>
        </authorList>
    </citation>
    <scope>NUCLEOTIDE SEQUENCE</scope>
    <source>
        <strain evidence="3">CBHHK182m</strain>
    </source>
</reference>
<keyword evidence="2" id="KW-0472">Membrane</keyword>
<proteinExistence type="predicted"/>
<evidence type="ECO:0000256" key="2">
    <source>
        <dbReference type="SAM" id="Phobius"/>
    </source>
</evidence>
<keyword evidence="2" id="KW-1133">Transmembrane helix</keyword>
<gene>
    <name evidence="3" type="ORF">B0H16DRAFT_1462601</name>
</gene>
<accession>A0AAD7ILP2</accession>
<feature type="transmembrane region" description="Helical" evidence="2">
    <location>
        <begin position="49"/>
        <end position="69"/>
    </location>
</feature>
<sequence>MRRSPVTPRKCSLTTFLVFSCIFLAPSVLKLLPHTDALVDATTWVAELLTQGLASFAFFMAVFATCGLASDAYRWLTGAAVEPTTPTPAQLEDGTAAATPSHELAVLEAEVAGAEPHAAPDSSSSTTETDPTQTQATTTGKILALIFGSVFFAYEVAQRGVVSSELPWWENLGAGLLFILRGFEVIFGLAVVLMFGVWVTRRATPGASAVAPLVPAEVLFEGTLPEEEQEETMPATDSEKA</sequence>
<comment type="caution">
    <text evidence="3">The sequence shown here is derived from an EMBL/GenBank/DDBJ whole genome shotgun (WGS) entry which is preliminary data.</text>
</comment>
<feature type="region of interest" description="Disordered" evidence="1">
    <location>
        <begin position="116"/>
        <end position="136"/>
    </location>
</feature>
<feature type="transmembrane region" description="Helical" evidence="2">
    <location>
        <begin position="174"/>
        <end position="199"/>
    </location>
</feature>
<dbReference type="Proteomes" id="UP001215598">
    <property type="component" value="Unassembled WGS sequence"/>
</dbReference>
<organism evidence="3 4">
    <name type="scientific">Mycena metata</name>
    <dbReference type="NCBI Taxonomy" id="1033252"/>
    <lineage>
        <taxon>Eukaryota</taxon>
        <taxon>Fungi</taxon>
        <taxon>Dikarya</taxon>
        <taxon>Basidiomycota</taxon>
        <taxon>Agaricomycotina</taxon>
        <taxon>Agaricomycetes</taxon>
        <taxon>Agaricomycetidae</taxon>
        <taxon>Agaricales</taxon>
        <taxon>Marasmiineae</taxon>
        <taxon>Mycenaceae</taxon>
        <taxon>Mycena</taxon>
    </lineage>
</organism>
<evidence type="ECO:0000313" key="4">
    <source>
        <dbReference type="Proteomes" id="UP001215598"/>
    </source>
</evidence>
<keyword evidence="2" id="KW-0812">Transmembrane</keyword>
<evidence type="ECO:0000313" key="3">
    <source>
        <dbReference type="EMBL" id="KAJ7746010.1"/>
    </source>
</evidence>
<protein>
    <submittedName>
        <fullName evidence="3">Uncharacterized protein</fullName>
    </submittedName>
</protein>
<dbReference type="PROSITE" id="PS51257">
    <property type="entry name" value="PROKAR_LIPOPROTEIN"/>
    <property type="match status" value="1"/>
</dbReference>
<feature type="transmembrane region" description="Helical" evidence="2">
    <location>
        <begin position="142"/>
        <end position="162"/>
    </location>
</feature>
<feature type="transmembrane region" description="Helical" evidence="2">
    <location>
        <begin position="12"/>
        <end position="29"/>
    </location>
</feature>
<dbReference type="AlphaFoldDB" id="A0AAD7ILP2"/>
<evidence type="ECO:0000256" key="1">
    <source>
        <dbReference type="SAM" id="MobiDB-lite"/>
    </source>
</evidence>
<keyword evidence="4" id="KW-1185">Reference proteome</keyword>
<name>A0AAD7ILP2_9AGAR</name>
<dbReference type="EMBL" id="JARKIB010000081">
    <property type="protein sequence ID" value="KAJ7746010.1"/>
    <property type="molecule type" value="Genomic_DNA"/>
</dbReference>